<accession>A0A841MHI0</accession>
<evidence type="ECO:0000313" key="1">
    <source>
        <dbReference type="EMBL" id="MBB6327702.1"/>
    </source>
</evidence>
<comment type="caution">
    <text evidence="1">The sequence shown here is derived from an EMBL/GenBank/DDBJ whole genome shotgun (WGS) entry which is preliminary data.</text>
</comment>
<name>A0A841MHI0_9BACT</name>
<dbReference type="EMBL" id="JACIJO010000003">
    <property type="protein sequence ID" value="MBB6327702.1"/>
    <property type="molecule type" value="Genomic_DNA"/>
</dbReference>
<dbReference type="RefSeq" id="WP_184496463.1">
    <property type="nucleotide sequence ID" value="NZ_JACIJO010000003.1"/>
</dbReference>
<keyword evidence="2" id="KW-1185">Reference proteome</keyword>
<organism evidence="1 2">
    <name type="scientific">Algoriphagus iocasae</name>
    <dbReference type="NCBI Taxonomy" id="1836499"/>
    <lineage>
        <taxon>Bacteria</taxon>
        <taxon>Pseudomonadati</taxon>
        <taxon>Bacteroidota</taxon>
        <taxon>Cytophagia</taxon>
        <taxon>Cytophagales</taxon>
        <taxon>Cyclobacteriaceae</taxon>
        <taxon>Algoriphagus</taxon>
    </lineage>
</organism>
<gene>
    <name evidence="1" type="ORF">FHS59_003345</name>
</gene>
<protein>
    <submittedName>
        <fullName evidence="1">Uncharacterized protein</fullName>
    </submittedName>
</protein>
<dbReference type="AlphaFoldDB" id="A0A841MHI0"/>
<reference evidence="1 2" key="1">
    <citation type="submission" date="2020-08" db="EMBL/GenBank/DDBJ databases">
        <title>Genomic Encyclopedia of Type Strains, Phase IV (KMG-IV): sequencing the most valuable type-strain genomes for metagenomic binning, comparative biology and taxonomic classification.</title>
        <authorList>
            <person name="Goeker M."/>
        </authorList>
    </citation>
    <scope>NUCLEOTIDE SEQUENCE [LARGE SCALE GENOMIC DNA]</scope>
    <source>
        <strain evidence="1 2">DSM 102044</strain>
    </source>
</reference>
<evidence type="ECO:0000313" key="2">
    <source>
        <dbReference type="Proteomes" id="UP000588604"/>
    </source>
</evidence>
<dbReference type="Proteomes" id="UP000588604">
    <property type="component" value="Unassembled WGS sequence"/>
</dbReference>
<proteinExistence type="predicted"/>
<sequence length="387" mass="43251">MNRFVLTILGVFLSTLSLLGQVTTVDLDLLQNKINGGKPLPAEQAFYIRGAIPEKIEMVTLKIYPSKKTEKAGYSYFWKSPFGYKDISYQVLVSDPLRSNEDYYLEIGFYQRAGSEQIEEVRALISQNIKTYLSTITSIKKGGIHFSESDIVILNNMKKIVEQGAYYFELPNGEQFPGFSDITQSKLEQREKLKMGKAKYNATGVGENDNARAVYAAQYLEELNAIISSEISQYLSPNMLVRVDEKIFDNYPTEKTSNALPINIGYGGISLSEGLPNQEFVHGPYVGVSFPLGNRTFARFMNNMSISAGAFISGKMENSLNERISGPVIERPVYVGLGYNFFRVIRLNAGGTFITTEKLSGNNVNSFQPFIGVSAEFKLWLGFGNKK</sequence>